<dbReference type="SUPFAM" id="SSF53822">
    <property type="entry name" value="Periplasmic binding protein-like I"/>
    <property type="match status" value="1"/>
</dbReference>
<reference evidence="4" key="1">
    <citation type="submission" date="2021-04" db="EMBL/GenBank/DDBJ databases">
        <authorList>
            <person name="Rodrigo-Torres L."/>
            <person name="Arahal R. D."/>
            <person name="Lucena T."/>
        </authorList>
    </citation>
    <scope>NUCLEOTIDE SEQUENCE</scope>
    <source>
        <strain evidence="4">CECT 9275</strain>
    </source>
</reference>
<organism evidence="4 5">
    <name type="scientific">Dyadobacter helix</name>
    <dbReference type="NCBI Taxonomy" id="2822344"/>
    <lineage>
        <taxon>Bacteria</taxon>
        <taxon>Pseudomonadati</taxon>
        <taxon>Bacteroidota</taxon>
        <taxon>Cytophagia</taxon>
        <taxon>Cytophagales</taxon>
        <taxon>Spirosomataceae</taxon>
        <taxon>Dyadobacter</taxon>
    </lineage>
</organism>
<sequence>MRFSFVIIVVAAVFSGSVVLAQKKDHYNSIYNGAITDYKAGRYPAVMTKLAPLTNLSAASVYSEYAHYYYALAAYHSKRYKESRQMLLQLLGRYPDWNKRNEVYYLLGADHLASGLWKEGFQYFDKVKDTSFLKDIQGMKQYYLSDVKDLATLINIQKQFPEDRDVAMEVVQFIEKSPASTKTDFFYAEQLQKKFKITTAEKDEDTGKDKNKPRRDSQWEKGYFNVSVLLPFRLEEFNTSKRRTNQFAYDYYLGLLQAREVLKGEGVTVNLSVYDISTDEKLMKSIVENPAFQESDLVIGPLYAPTFDITAKYVSNASMIMLNPLSTDGSLTKAGPNVYLAHPSINSQVQKAARWMKSAGPSFAAAIYYGNTSKDSSMAFAYANEVRQHGGKVLNMAKITGERESMETNIPAFDTQKPSHVALFSSVPGAGTNLISTLNGRKLTNIPVLATANSFNLRQSQPGKLGARLYLIETDYIDREKDKVREFQKAFWNANNTFPSVYSYQGYDQLLFFGRMLSKYKDQFARGIQSRKYDSEMEDDYLLGGFDYTTSRENQISPLLKYNGSKWVQIK</sequence>
<dbReference type="Gene3D" id="3.40.50.2300">
    <property type="match status" value="2"/>
</dbReference>
<keyword evidence="5" id="KW-1185">Reference proteome</keyword>
<evidence type="ECO:0000256" key="2">
    <source>
        <dbReference type="ARBA" id="ARBA00022729"/>
    </source>
</evidence>
<dbReference type="PANTHER" id="PTHR30483">
    <property type="entry name" value="LEUCINE-SPECIFIC-BINDING PROTEIN"/>
    <property type="match status" value="1"/>
</dbReference>
<dbReference type="Gene3D" id="1.25.40.10">
    <property type="entry name" value="Tetratricopeptide repeat domain"/>
    <property type="match status" value="1"/>
</dbReference>
<evidence type="ECO:0000259" key="3">
    <source>
        <dbReference type="Pfam" id="PF13458"/>
    </source>
</evidence>
<dbReference type="CDD" id="cd06268">
    <property type="entry name" value="PBP1_ABC_transporter_LIVBP-like"/>
    <property type="match status" value="1"/>
</dbReference>
<dbReference type="SUPFAM" id="SSF48452">
    <property type="entry name" value="TPR-like"/>
    <property type="match status" value="1"/>
</dbReference>
<dbReference type="EMBL" id="CAJRAF010000002">
    <property type="protein sequence ID" value="CAG4998017.1"/>
    <property type="molecule type" value="Genomic_DNA"/>
</dbReference>
<dbReference type="Pfam" id="PF13458">
    <property type="entry name" value="Peripla_BP_6"/>
    <property type="match status" value="1"/>
</dbReference>
<dbReference type="InterPro" id="IPR028082">
    <property type="entry name" value="Peripla_BP_I"/>
</dbReference>
<evidence type="ECO:0000313" key="5">
    <source>
        <dbReference type="Proteomes" id="UP000680038"/>
    </source>
</evidence>
<comment type="similarity">
    <text evidence="1">Belongs to the leucine-binding protein family.</text>
</comment>
<evidence type="ECO:0000313" key="4">
    <source>
        <dbReference type="EMBL" id="CAG4998017.1"/>
    </source>
</evidence>
<name>A0A916N3W1_9BACT</name>
<dbReference type="InterPro" id="IPR051010">
    <property type="entry name" value="BCAA_transport"/>
</dbReference>
<protein>
    <recommendedName>
        <fullName evidence="3">Leucine-binding protein domain-containing protein</fullName>
    </recommendedName>
</protein>
<comment type="caution">
    <text evidence="4">The sequence shown here is derived from an EMBL/GenBank/DDBJ whole genome shotgun (WGS) entry which is preliminary data.</text>
</comment>
<gene>
    <name evidence="4" type="ORF">DYBT9275_01906</name>
</gene>
<accession>A0A916N3W1</accession>
<evidence type="ECO:0000256" key="1">
    <source>
        <dbReference type="ARBA" id="ARBA00010062"/>
    </source>
</evidence>
<proteinExistence type="inferred from homology"/>
<dbReference type="InterPro" id="IPR028081">
    <property type="entry name" value="Leu-bd"/>
</dbReference>
<keyword evidence="2" id="KW-0732">Signal</keyword>
<dbReference type="RefSeq" id="WP_215238596.1">
    <property type="nucleotide sequence ID" value="NZ_CAJRAF010000002.1"/>
</dbReference>
<feature type="domain" description="Leucine-binding protein" evidence="3">
    <location>
        <begin position="265"/>
        <end position="524"/>
    </location>
</feature>
<dbReference type="Proteomes" id="UP000680038">
    <property type="component" value="Unassembled WGS sequence"/>
</dbReference>
<dbReference type="PANTHER" id="PTHR30483:SF6">
    <property type="entry name" value="PERIPLASMIC BINDING PROTEIN OF ABC TRANSPORTER FOR NATURAL AMINO ACIDS"/>
    <property type="match status" value="1"/>
</dbReference>
<dbReference type="AlphaFoldDB" id="A0A916N3W1"/>
<dbReference type="InterPro" id="IPR011990">
    <property type="entry name" value="TPR-like_helical_dom_sf"/>
</dbReference>